<evidence type="ECO:0000256" key="2">
    <source>
        <dbReference type="ARBA" id="ARBA00023125"/>
    </source>
</evidence>
<dbReference type="InterPro" id="IPR036390">
    <property type="entry name" value="WH_DNA-bd_sf"/>
</dbReference>
<dbReference type="AlphaFoldDB" id="A0A1I3EME8"/>
<reference evidence="5 6" key="1">
    <citation type="submission" date="2016-10" db="EMBL/GenBank/DDBJ databases">
        <authorList>
            <person name="de Groot N.N."/>
        </authorList>
    </citation>
    <scope>NUCLEOTIDE SEQUENCE [LARGE SCALE GENOMIC DNA]</scope>
    <source>
        <strain evidence="5 6">CGMCC 1.11030</strain>
    </source>
</reference>
<feature type="domain" description="HTH gntR-type" evidence="4">
    <location>
        <begin position="8"/>
        <end position="76"/>
    </location>
</feature>
<sequence>MTDAGGEPKHSGRALAALRGLLAAGLERPDGRLPSEPTLEKRLGFSRQALRRALEVLEAEGLVWRNRADALFVNLPERRDAPLSPVGGILEARLRLEPELAALAALRARPEDLRLMRLCARREKAAGDLDARELWDGALHRLIAVAAANPGLLAAFEALAAARAGDAWRGALEAADWRQVSGLHGVGDHETLIDAIAGGDPEAAAAAMRAHLLTVAERAAALVEGRAR</sequence>
<evidence type="ECO:0000313" key="5">
    <source>
        <dbReference type="EMBL" id="SFI00058.1"/>
    </source>
</evidence>
<dbReference type="STRING" id="1114924.SAMN05216258_103467"/>
<dbReference type="Proteomes" id="UP000199377">
    <property type="component" value="Unassembled WGS sequence"/>
</dbReference>
<evidence type="ECO:0000259" key="4">
    <source>
        <dbReference type="PROSITE" id="PS50949"/>
    </source>
</evidence>
<keyword evidence="6" id="KW-1185">Reference proteome</keyword>
<dbReference type="RefSeq" id="WP_092859231.1">
    <property type="nucleotide sequence ID" value="NZ_FOQH01000003.1"/>
</dbReference>
<protein>
    <submittedName>
        <fullName evidence="5">Transcriptional regulator, GntR family</fullName>
    </submittedName>
</protein>
<dbReference type="InterPro" id="IPR000524">
    <property type="entry name" value="Tscrpt_reg_HTH_GntR"/>
</dbReference>
<dbReference type="InterPro" id="IPR011711">
    <property type="entry name" value="GntR_C"/>
</dbReference>
<dbReference type="InterPro" id="IPR008920">
    <property type="entry name" value="TF_FadR/GntR_C"/>
</dbReference>
<dbReference type="EMBL" id="FOQH01000003">
    <property type="protein sequence ID" value="SFI00058.1"/>
    <property type="molecule type" value="Genomic_DNA"/>
</dbReference>
<dbReference type="SMART" id="SM00895">
    <property type="entry name" value="FCD"/>
    <property type="match status" value="1"/>
</dbReference>
<dbReference type="PROSITE" id="PS50949">
    <property type="entry name" value="HTH_GNTR"/>
    <property type="match status" value="1"/>
</dbReference>
<dbReference type="Gene3D" id="1.20.120.530">
    <property type="entry name" value="GntR ligand-binding domain-like"/>
    <property type="match status" value="1"/>
</dbReference>
<organism evidence="5 6">
    <name type="scientific">Albimonas pacifica</name>
    <dbReference type="NCBI Taxonomy" id="1114924"/>
    <lineage>
        <taxon>Bacteria</taxon>
        <taxon>Pseudomonadati</taxon>
        <taxon>Pseudomonadota</taxon>
        <taxon>Alphaproteobacteria</taxon>
        <taxon>Rhodobacterales</taxon>
        <taxon>Paracoccaceae</taxon>
        <taxon>Albimonas</taxon>
    </lineage>
</organism>
<keyword evidence="1" id="KW-0805">Transcription regulation</keyword>
<evidence type="ECO:0000256" key="1">
    <source>
        <dbReference type="ARBA" id="ARBA00023015"/>
    </source>
</evidence>
<dbReference type="Pfam" id="PF07729">
    <property type="entry name" value="FCD"/>
    <property type="match status" value="1"/>
</dbReference>
<gene>
    <name evidence="5" type="ORF">SAMN05216258_103467</name>
</gene>
<dbReference type="SUPFAM" id="SSF46785">
    <property type="entry name" value="Winged helix' DNA-binding domain"/>
    <property type="match status" value="1"/>
</dbReference>
<dbReference type="PANTHER" id="PTHR43537">
    <property type="entry name" value="TRANSCRIPTIONAL REGULATOR, GNTR FAMILY"/>
    <property type="match status" value="1"/>
</dbReference>
<evidence type="ECO:0000256" key="3">
    <source>
        <dbReference type="ARBA" id="ARBA00023163"/>
    </source>
</evidence>
<accession>A0A1I3EME8</accession>
<name>A0A1I3EME8_9RHOB</name>
<proteinExistence type="predicted"/>
<dbReference type="PANTHER" id="PTHR43537:SF24">
    <property type="entry name" value="GLUCONATE OPERON TRANSCRIPTIONAL REPRESSOR"/>
    <property type="match status" value="1"/>
</dbReference>
<dbReference type="InterPro" id="IPR036388">
    <property type="entry name" value="WH-like_DNA-bd_sf"/>
</dbReference>
<dbReference type="SMART" id="SM00345">
    <property type="entry name" value="HTH_GNTR"/>
    <property type="match status" value="1"/>
</dbReference>
<keyword evidence="2" id="KW-0238">DNA-binding</keyword>
<dbReference type="GO" id="GO:0003700">
    <property type="term" value="F:DNA-binding transcription factor activity"/>
    <property type="evidence" value="ECO:0007669"/>
    <property type="project" value="InterPro"/>
</dbReference>
<dbReference type="Pfam" id="PF00392">
    <property type="entry name" value="GntR"/>
    <property type="match status" value="1"/>
</dbReference>
<dbReference type="GO" id="GO:0003677">
    <property type="term" value="F:DNA binding"/>
    <property type="evidence" value="ECO:0007669"/>
    <property type="project" value="UniProtKB-KW"/>
</dbReference>
<dbReference type="Gene3D" id="1.10.10.10">
    <property type="entry name" value="Winged helix-like DNA-binding domain superfamily/Winged helix DNA-binding domain"/>
    <property type="match status" value="1"/>
</dbReference>
<keyword evidence="3" id="KW-0804">Transcription</keyword>
<dbReference type="PRINTS" id="PR00035">
    <property type="entry name" value="HTHGNTR"/>
</dbReference>
<evidence type="ECO:0000313" key="6">
    <source>
        <dbReference type="Proteomes" id="UP000199377"/>
    </source>
</evidence>
<dbReference type="SUPFAM" id="SSF48008">
    <property type="entry name" value="GntR ligand-binding domain-like"/>
    <property type="match status" value="1"/>
</dbReference>